<evidence type="ECO:0000313" key="2">
    <source>
        <dbReference type="Proteomes" id="UP000201169"/>
    </source>
</evidence>
<dbReference type="PROSITE" id="PS51257">
    <property type="entry name" value="PROKAR_LIPOPROTEIN"/>
    <property type="match status" value="1"/>
</dbReference>
<accession>A0A222MVN8</accession>
<gene>
    <name evidence="1" type="ORF">CAV_0450</name>
</gene>
<dbReference type="KEGG" id="cavi:CAV_0450"/>
<organism evidence="1 2">
    <name type="scientific">Campylobacter avium LMG 24591</name>
    <dbReference type="NCBI Taxonomy" id="522484"/>
    <lineage>
        <taxon>Bacteria</taxon>
        <taxon>Pseudomonadati</taxon>
        <taxon>Campylobacterota</taxon>
        <taxon>Epsilonproteobacteria</taxon>
        <taxon>Campylobacterales</taxon>
        <taxon>Campylobacteraceae</taxon>
        <taxon>Campylobacter</taxon>
    </lineage>
</organism>
<evidence type="ECO:0000313" key="1">
    <source>
        <dbReference type="EMBL" id="ASQ30117.1"/>
    </source>
</evidence>
<sequence>MIKMTKLIMTFFVLLFFSACYINERGISNRYYDDCTYYYDATGTYRESCPKNWIDIPYLKP</sequence>
<keyword evidence="1" id="KW-0449">Lipoprotein</keyword>
<proteinExistence type="predicted"/>
<dbReference type="AlphaFoldDB" id="A0A222MVN8"/>
<protein>
    <submittedName>
        <fullName evidence="1">Putative lipoprotein</fullName>
    </submittedName>
</protein>
<dbReference type="Proteomes" id="UP000201169">
    <property type="component" value="Chromosome"/>
</dbReference>
<reference evidence="1 2" key="1">
    <citation type="submission" date="2017-07" db="EMBL/GenBank/DDBJ databases">
        <title>Analysis of two Campylobacter avium genomes and identification of a novel hippuricase gene.</title>
        <authorList>
            <person name="Miller W.G."/>
            <person name="Chapman M.H."/>
            <person name="Yee E."/>
            <person name="Revez J."/>
            <person name="Bono J.L."/>
            <person name="Rossi M."/>
        </authorList>
    </citation>
    <scope>NUCLEOTIDE SEQUENCE [LARGE SCALE GENOMIC DNA]</scope>
    <source>
        <strain evidence="1 2">LMG 24591</strain>
    </source>
</reference>
<dbReference type="EMBL" id="CP022347">
    <property type="protein sequence ID" value="ASQ30117.1"/>
    <property type="molecule type" value="Genomic_DNA"/>
</dbReference>
<keyword evidence="2" id="KW-1185">Reference proteome</keyword>
<name>A0A222MVN8_9BACT</name>